<evidence type="ECO:0000256" key="1">
    <source>
        <dbReference type="SAM" id="MobiDB-lite"/>
    </source>
</evidence>
<organism evidence="2 3">
    <name type="scientific">Terfezia boudieri ATCC MYA-4762</name>
    <dbReference type="NCBI Taxonomy" id="1051890"/>
    <lineage>
        <taxon>Eukaryota</taxon>
        <taxon>Fungi</taxon>
        <taxon>Dikarya</taxon>
        <taxon>Ascomycota</taxon>
        <taxon>Pezizomycotina</taxon>
        <taxon>Pezizomycetes</taxon>
        <taxon>Pezizales</taxon>
        <taxon>Pezizaceae</taxon>
        <taxon>Terfezia</taxon>
    </lineage>
</organism>
<dbReference type="InParanoid" id="A0A3N4MAM7"/>
<keyword evidence="3" id="KW-1185">Reference proteome</keyword>
<name>A0A3N4MAM7_9PEZI</name>
<accession>A0A3N4MAM7</accession>
<gene>
    <name evidence="2" type="ORF">L211DRAFT_646594</name>
</gene>
<sequence>MASSNQAANECTESVSSTEVVPTQSSIVATPILSGESTTASTPAATTKKRVRFTDEEKLKLIRLCVLHQKDHRHGNKKTFWMKIRDLLQEETGKELRDPQQTVDALVIQYQNQVKKEEKESGM</sequence>
<dbReference type="OrthoDB" id="5431011at2759"/>
<evidence type="ECO:0000313" key="3">
    <source>
        <dbReference type="Proteomes" id="UP000267821"/>
    </source>
</evidence>
<protein>
    <submittedName>
        <fullName evidence="2">Uncharacterized protein</fullName>
    </submittedName>
</protein>
<dbReference type="Proteomes" id="UP000267821">
    <property type="component" value="Unassembled WGS sequence"/>
</dbReference>
<reference evidence="2 3" key="1">
    <citation type="journal article" date="2018" name="Nat. Ecol. Evol.">
        <title>Pezizomycetes genomes reveal the molecular basis of ectomycorrhizal truffle lifestyle.</title>
        <authorList>
            <person name="Murat C."/>
            <person name="Payen T."/>
            <person name="Noel B."/>
            <person name="Kuo A."/>
            <person name="Morin E."/>
            <person name="Chen J."/>
            <person name="Kohler A."/>
            <person name="Krizsan K."/>
            <person name="Balestrini R."/>
            <person name="Da Silva C."/>
            <person name="Montanini B."/>
            <person name="Hainaut M."/>
            <person name="Levati E."/>
            <person name="Barry K.W."/>
            <person name="Belfiori B."/>
            <person name="Cichocki N."/>
            <person name="Clum A."/>
            <person name="Dockter R.B."/>
            <person name="Fauchery L."/>
            <person name="Guy J."/>
            <person name="Iotti M."/>
            <person name="Le Tacon F."/>
            <person name="Lindquist E.A."/>
            <person name="Lipzen A."/>
            <person name="Malagnac F."/>
            <person name="Mello A."/>
            <person name="Molinier V."/>
            <person name="Miyauchi S."/>
            <person name="Poulain J."/>
            <person name="Riccioni C."/>
            <person name="Rubini A."/>
            <person name="Sitrit Y."/>
            <person name="Splivallo R."/>
            <person name="Traeger S."/>
            <person name="Wang M."/>
            <person name="Zifcakova L."/>
            <person name="Wipf D."/>
            <person name="Zambonelli A."/>
            <person name="Paolocci F."/>
            <person name="Nowrousian M."/>
            <person name="Ottonello S."/>
            <person name="Baldrian P."/>
            <person name="Spatafora J.W."/>
            <person name="Henrissat B."/>
            <person name="Nagy L.G."/>
            <person name="Aury J.M."/>
            <person name="Wincker P."/>
            <person name="Grigoriev I.V."/>
            <person name="Bonfante P."/>
            <person name="Martin F.M."/>
        </authorList>
    </citation>
    <scope>NUCLEOTIDE SEQUENCE [LARGE SCALE GENOMIC DNA]</scope>
    <source>
        <strain evidence="2 3">ATCC MYA-4762</strain>
    </source>
</reference>
<dbReference type="EMBL" id="ML121533">
    <property type="protein sequence ID" value="RPB26675.1"/>
    <property type="molecule type" value="Genomic_DNA"/>
</dbReference>
<evidence type="ECO:0000313" key="2">
    <source>
        <dbReference type="EMBL" id="RPB26675.1"/>
    </source>
</evidence>
<feature type="region of interest" description="Disordered" evidence="1">
    <location>
        <begin position="1"/>
        <end position="22"/>
    </location>
</feature>
<dbReference type="AlphaFoldDB" id="A0A3N4MAM7"/>
<proteinExistence type="predicted"/>